<evidence type="ECO:0000313" key="5">
    <source>
        <dbReference type="Proteomes" id="UP000245119"/>
    </source>
</evidence>
<keyword evidence="2" id="KW-0808">Transferase</keyword>
<comment type="caution">
    <text evidence="4">The sequence shown here is derived from an EMBL/GenBank/DDBJ whole genome shotgun (WGS) entry which is preliminary data.</text>
</comment>
<dbReference type="PANTHER" id="PTHR11783">
    <property type="entry name" value="SULFOTRANSFERASE SULT"/>
    <property type="match status" value="1"/>
</dbReference>
<dbReference type="InterPro" id="IPR027417">
    <property type="entry name" value="P-loop_NTPase"/>
</dbReference>
<name>A0A2T7PHR8_POMCA</name>
<evidence type="ECO:0000259" key="3">
    <source>
        <dbReference type="Pfam" id="PF00685"/>
    </source>
</evidence>
<dbReference type="OrthoDB" id="6341251at2759"/>
<organism evidence="4 5">
    <name type="scientific">Pomacea canaliculata</name>
    <name type="common">Golden apple snail</name>
    <dbReference type="NCBI Taxonomy" id="400727"/>
    <lineage>
        <taxon>Eukaryota</taxon>
        <taxon>Metazoa</taxon>
        <taxon>Spiralia</taxon>
        <taxon>Lophotrochozoa</taxon>
        <taxon>Mollusca</taxon>
        <taxon>Gastropoda</taxon>
        <taxon>Caenogastropoda</taxon>
        <taxon>Architaenioglossa</taxon>
        <taxon>Ampullarioidea</taxon>
        <taxon>Ampullariidae</taxon>
        <taxon>Pomacea</taxon>
    </lineage>
</organism>
<reference evidence="4 5" key="1">
    <citation type="submission" date="2018-04" db="EMBL/GenBank/DDBJ databases">
        <title>The genome of golden apple snail Pomacea canaliculata provides insight into stress tolerance and invasive adaptation.</title>
        <authorList>
            <person name="Liu C."/>
            <person name="Liu B."/>
            <person name="Ren Y."/>
            <person name="Zhang Y."/>
            <person name="Wang H."/>
            <person name="Li S."/>
            <person name="Jiang F."/>
            <person name="Yin L."/>
            <person name="Zhang G."/>
            <person name="Qian W."/>
            <person name="Fan W."/>
        </authorList>
    </citation>
    <scope>NUCLEOTIDE SEQUENCE [LARGE SCALE GENOMIC DNA]</scope>
    <source>
        <strain evidence="4">SZHN2017</strain>
        <tissue evidence="4">Muscle</tissue>
    </source>
</reference>
<dbReference type="SUPFAM" id="SSF52540">
    <property type="entry name" value="P-loop containing nucleoside triphosphate hydrolases"/>
    <property type="match status" value="1"/>
</dbReference>
<dbReference type="AlphaFoldDB" id="A0A2T7PHR8"/>
<dbReference type="Proteomes" id="UP000245119">
    <property type="component" value="Linkage Group LG4"/>
</dbReference>
<comment type="similarity">
    <text evidence="1">Belongs to the sulfotransferase 1 family.</text>
</comment>
<dbReference type="Pfam" id="PF00685">
    <property type="entry name" value="Sulfotransfer_1"/>
    <property type="match status" value="1"/>
</dbReference>
<proteinExistence type="inferred from homology"/>
<protein>
    <recommendedName>
        <fullName evidence="3">Sulfotransferase domain-containing protein</fullName>
    </recommendedName>
</protein>
<gene>
    <name evidence="4" type="ORF">C0Q70_08401</name>
</gene>
<accession>A0A2T7PHR8</accession>
<evidence type="ECO:0000256" key="2">
    <source>
        <dbReference type="ARBA" id="ARBA00022679"/>
    </source>
</evidence>
<dbReference type="InterPro" id="IPR000863">
    <property type="entry name" value="Sulfotransferase_dom"/>
</dbReference>
<dbReference type="EMBL" id="PZQS01000004">
    <property type="protein sequence ID" value="PVD32954.1"/>
    <property type="molecule type" value="Genomic_DNA"/>
</dbReference>
<dbReference type="GO" id="GO:0008146">
    <property type="term" value="F:sulfotransferase activity"/>
    <property type="evidence" value="ECO:0007669"/>
    <property type="project" value="InterPro"/>
</dbReference>
<evidence type="ECO:0000313" key="4">
    <source>
        <dbReference type="EMBL" id="PVD32954.1"/>
    </source>
</evidence>
<dbReference type="OMA" id="LEDWTNS"/>
<feature type="domain" description="Sulfotransferase" evidence="3">
    <location>
        <begin position="53"/>
        <end position="286"/>
    </location>
</feature>
<evidence type="ECO:0000256" key="1">
    <source>
        <dbReference type="ARBA" id="ARBA00005771"/>
    </source>
</evidence>
<dbReference type="Gene3D" id="3.40.50.300">
    <property type="entry name" value="P-loop containing nucleotide triphosphate hydrolases"/>
    <property type="match status" value="1"/>
</dbReference>
<keyword evidence="5" id="KW-1185">Reference proteome</keyword>
<sequence length="299" mass="34095">MQTLAEVVDTKPKHFSISHKDIRVGKVGDMVMPQLSLPLETVLEKVRDFEVRPDDVLLCSFPKSGTHWIYRVVDMLLRGSAEFGPRGLDSAFLDLQDHGNIEQLDSPRILGSHLPFELLPRQVKDKKTKIVYVFRHLKSVLTSGYCQVKGTQMMAGSSNQMTMDMYADFFFTPPMAYGGWFKHLEGVTTFMNSIKDHPVFILCYEKALMNPTQTVKDLAQFLGIIASQELSQAIADACSFKNQKETEEKLDPSNIIYRFYRKGDTDDWKNYITVALNERLDQMLCERAQSCPLAANYVM</sequence>